<dbReference type="Proteomes" id="UP000678228">
    <property type="component" value="Unassembled WGS sequence"/>
</dbReference>
<feature type="domain" description="Methyltransferase" evidence="2">
    <location>
        <begin position="104"/>
        <end position="199"/>
    </location>
</feature>
<dbReference type="EMBL" id="JAGKSQ010000002">
    <property type="protein sequence ID" value="MBP3950753.1"/>
    <property type="molecule type" value="Genomic_DNA"/>
</dbReference>
<dbReference type="AlphaFoldDB" id="A0A940WS35"/>
<keyword evidence="4" id="KW-1185">Reference proteome</keyword>
<dbReference type="InterPro" id="IPR041698">
    <property type="entry name" value="Methyltransf_25"/>
</dbReference>
<dbReference type="GO" id="GO:0016740">
    <property type="term" value="F:transferase activity"/>
    <property type="evidence" value="ECO:0007669"/>
    <property type="project" value="UniProtKB-KW"/>
</dbReference>
<dbReference type="CDD" id="cd02440">
    <property type="entry name" value="AdoMet_MTases"/>
    <property type="match status" value="1"/>
</dbReference>
<keyword evidence="1" id="KW-0808">Transferase</keyword>
<comment type="caution">
    <text evidence="3">The sequence shown here is derived from an EMBL/GenBank/DDBJ whole genome shotgun (WGS) entry which is preliminary data.</text>
</comment>
<organism evidence="3 4">
    <name type="scientific">Halalkalibacter suaedae</name>
    <dbReference type="NCBI Taxonomy" id="2822140"/>
    <lineage>
        <taxon>Bacteria</taxon>
        <taxon>Bacillati</taxon>
        <taxon>Bacillota</taxon>
        <taxon>Bacilli</taxon>
        <taxon>Bacillales</taxon>
        <taxon>Bacillaceae</taxon>
        <taxon>Halalkalibacter</taxon>
    </lineage>
</organism>
<sequence length="325" mass="37543">MLLIELCPICSKGNECNKESCWCFQEEFPSEIFKLLPAAELERSCICKECLVSFKKSQLEGGAIMSPITNAEEYDHPILYDKENTQINDLPFILKWASKTTGVIIDLACGTGRVTIPLARAGYQLIGVDIHRSMLEEARTKAQRENVNIEWELQDCTKLDLPVQTQLIYSVGNSFQHFLTNEDQDALLLAVNKHLQVNGMFIFDTRFPNEEELLQPSKEEYWRSYIDKDTQNKVDVYTSSTYHSISQIQHYLTIRKFKNLAGDVIAEKRTNIHLRYTFPQEMNRLLTMNGFEILAIYQDWNETPLTNASDNMIYVCRKVKDLDIT</sequence>
<dbReference type="InterPro" id="IPR029063">
    <property type="entry name" value="SAM-dependent_MTases_sf"/>
</dbReference>
<proteinExistence type="predicted"/>
<dbReference type="Pfam" id="PF14375">
    <property type="entry name" value="Cys_rich_CWC"/>
    <property type="match status" value="1"/>
</dbReference>
<dbReference type="InterPro" id="IPR032720">
    <property type="entry name" value="Cys_rich_CWC"/>
</dbReference>
<protein>
    <submittedName>
        <fullName evidence="3">Cysteine-rich CWC family protein</fullName>
    </submittedName>
</protein>
<dbReference type="PANTHER" id="PTHR43861">
    <property type="entry name" value="TRANS-ACONITATE 2-METHYLTRANSFERASE-RELATED"/>
    <property type="match status" value="1"/>
</dbReference>
<dbReference type="SUPFAM" id="SSF53335">
    <property type="entry name" value="S-adenosyl-L-methionine-dependent methyltransferases"/>
    <property type="match status" value="1"/>
</dbReference>
<dbReference type="Pfam" id="PF13649">
    <property type="entry name" value="Methyltransf_25"/>
    <property type="match status" value="1"/>
</dbReference>
<dbReference type="Gene3D" id="2.20.25.110">
    <property type="entry name" value="S-adenosyl-L-methionine-dependent methyltransferases"/>
    <property type="match status" value="1"/>
</dbReference>
<evidence type="ECO:0000259" key="2">
    <source>
        <dbReference type="Pfam" id="PF13649"/>
    </source>
</evidence>
<evidence type="ECO:0000313" key="4">
    <source>
        <dbReference type="Proteomes" id="UP000678228"/>
    </source>
</evidence>
<evidence type="ECO:0000313" key="3">
    <source>
        <dbReference type="EMBL" id="MBP3950753.1"/>
    </source>
</evidence>
<name>A0A940WS35_9BACI</name>
<gene>
    <name evidence="3" type="ORF">J7W16_06365</name>
</gene>
<reference evidence="3" key="1">
    <citation type="submission" date="2021-03" db="EMBL/GenBank/DDBJ databases">
        <title>Bacillus suaedae sp. nov., isolated from Suaeda aralocaspica.</title>
        <authorList>
            <person name="Lei R.F.R."/>
        </authorList>
    </citation>
    <scope>NUCLEOTIDE SEQUENCE</scope>
    <source>
        <strain evidence="3">YZJH907-2</strain>
    </source>
</reference>
<evidence type="ECO:0000256" key="1">
    <source>
        <dbReference type="ARBA" id="ARBA00022679"/>
    </source>
</evidence>
<dbReference type="Gene3D" id="3.40.50.150">
    <property type="entry name" value="Vaccinia Virus protein VP39"/>
    <property type="match status" value="1"/>
</dbReference>
<accession>A0A940WS35</accession>